<dbReference type="Proteomes" id="UP000722791">
    <property type="component" value="Unassembled WGS sequence"/>
</dbReference>
<evidence type="ECO:0000256" key="1">
    <source>
        <dbReference type="SAM" id="MobiDB-lite"/>
    </source>
</evidence>
<feature type="non-terminal residue" evidence="2">
    <location>
        <position position="1"/>
    </location>
</feature>
<evidence type="ECO:0000313" key="2">
    <source>
        <dbReference type="EMBL" id="GIM09755.1"/>
    </source>
</evidence>
<feature type="compositionally biased region" description="Low complexity" evidence="1">
    <location>
        <begin position="188"/>
        <end position="197"/>
    </location>
</feature>
<comment type="caution">
    <text evidence="2">The sequence shown here is derived from an EMBL/GenBank/DDBJ whole genome shotgun (WGS) entry which is preliminary data.</text>
</comment>
<feature type="non-terminal residue" evidence="2">
    <location>
        <position position="248"/>
    </location>
</feature>
<feature type="compositionally biased region" description="Gly residues" evidence="1">
    <location>
        <begin position="173"/>
        <end position="187"/>
    </location>
</feature>
<proteinExistence type="predicted"/>
<gene>
    <name evidence="2" type="ORF">Vretimale_13573</name>
</gene>
<dbReference type="EMBL" id="BNCQ01000032">
    <property type="protein sequence ID" value="GIM09755.1"/>
    <property type="molecule type" value="Genomic_DNA"/>
</dbReference>
<protein>
    <submittedName>
        <fullName evidence="2">Uncharacterized protein</fullName>
    </submittedName>
</protein>
<evidence type="ECO:0000313" key="3">
    <source>
        <dbReference type="Proteomes" id="UP000722791"/>
    </source>
</evidence>
<name>A0A8J4GLU7_9CHLO</name>
<reference evidence="2" key="1">
    <citation type="journal article" date="2021" name="Proc. Natl. Acad. Sci. U.S.A.">
        <title>Three genomes in the algal genus Volvox reveal the fate of a haploid sex-determining region after a transition to homothallism.</title>
        <authorList>
            <person name="Yamamoto K."/>
            <person name="Hamaji T."/>
            <person name="Kawai-Toyooka H."/>
            <person name="Matsuzaki R."/>
            <person name="Takahashi F."/>
            <person name="Nishimura Y."/>
            <person name="Kawachi M."/>
            <person name="Noguchi H."/>
            <person name="Minakuchi Y."/>
            <person name="Umen J.G."/>
            <person name="Toyoda A."/>
            <person name="Nozaki H."/>
        </authorList>
    </citation>
    <scope>NUCLEOTIDE SEQUENCE</scope>
    <source>
        <strain evidence="2">NIES-3785</strain>
    </source>
</reference>
<sequence length="248" mass="26921">CDYEALLRSNSWDLEMYEKDQEVVEDDLNGWTIIRISKLLPDKERVLRDLASLEQLAKKLEQVYHWFIYGFPEWLWDRMPADLTRNSRRPKGGLKIEMIMFSGADVLFQACLSPDSIPRGGGGSSSGAGGDFGHNSDLQAVLHEWERLARGNQAMELCVTCMRYLPPGHPSPGGIGTPFKLDGGGPSKGSAAKPSSGSGRGRDCMTGRGAGPGRKAGGRGRGHDSGGKLPRQPGRAPKVEGCVEVIEV</sequence>
<organism evidence="2 3">
    <name type="scientific">Volvox reticuliferus</name>
    <dbReference type="NCBI Taxonomy" id="1737510"/>
    <lineage>
        <taxon>Eukaryota</taxon>
        <taxon>Viridiplantae</taxon>
        <taxon>Chlorophyta</taxon>
        <taxon>core chlorophytes</taxon>
        <taxon>Chlorophyceae</taxon>
        <taxon>CS clade</taxon>
        <taxon>Chlamydomonadales</taxon>
        <taxon>Volvocaceae</taxon>
        <taxon>Volvox</taxon>
    </lineage>
</organism>
<dbReference type="AlphaFoldDB" id="A0A8J4GLU7"/>
<feature type="region of interest" description="Disordered" evidence="1">
    <location>
        <begin position="173"/>
        <end position="248"/>
    </location>
</feature>
<accession>A0A8J4GLU7</accession>